<keyword evidence="7" id="KW-0812">Transmembrane</keyword>
<protein>
    <recommendedName>
        <fullName evidence="2">histidine kinase</fullName>
        <ecNumber evidence="2">2.7.13.3</ecNumber>
    </recommendedName>
</protein>
<dbReference type="InterPro" id="IPR036890">
    <property type="entry name" value="HATPase_C_sf"/>
</dbReference>
<evidence type="ECO:0000256" key="2">
    <source>
        <dbReference type="ARBA" id="ARBA00012438"/>
    </source>
</evidence>
<dbReference type="PANTHER" id="PTHR45436">
    <property type="entry name" value="SENSOR HISTIDINE KINASE YKOH"/>
    <property type="match status" value="1"/>
</dbReference>
<comment type="catalytic activity">
    <reaction evidence="1">
        <text>ATP + protein L-histidine = ADP + protein N-phospho-L-histidine.</text>
        <dbReference type="EC" id="2.7.13.3"/>
    </reaction>
</comment>
<dbReference type="SMART" id="SM00387">
    <property type="entry name" value="HATPase_c"/>
    <property type="match status" value="1"/>
</dbReference>
<reference evidence="10" key="1">
    <citation type="journal article" date="2019" name="Int. J. Syst. Evol. Microbiol.">
        <title>The Global Catalogue of Microorganisms (GCM) 10K type strain sequencing project: providing services to taxonomists for standard genome sequencing and annotation.</title>
        <authorList>
            <consortium name="The Broad Institute Genomics Platform"/>
            <consortium name="The Broad Institute Genome Sequencing Center for Infectious Disease"/>
            <person name="Wu L."/>
            <person name="Ma J."/>
        </authorList>
    </citation>
    <scope>NUCLEOTIDE SEQUENCE [LARGE SCALE GENOMIC DNA]</scope>
    <source>
        <strain evidence="10">JCM 14560</strain>
    </source>
</reference>
<feature type="region of interest" description="Disordered" evidence="6">
    <location>
        <begin position="643"/>
        <end position="665"/>
    </location>
</feature>
<keyword evidence="7" id="KW-0472">Membrane</keyword>
<feature type="compositionally biased region" description="Polar residues" evidence="6">
    <location>
        <begin position="816"/>
        <end position="826"/>
    </location>
</feature>
<evidence type="ECO:0000259" key="8">
    <source>
        <dbReference type="SMART" id="SM00387"/>
    </source>
</evidence>
<keyword evidence="3" id="KW-0597">Phosphoprotein</keyword>
<dbReference type="EC" id="2.7.13.3" evidence="2"/>
<feature type="region of interest" description="Disordered" evidence="6">
    <location>
        <begin position="724"/>
        <end position="826"/>
    </location>
</feature>
<keyword evidence="7" id="KW-1133">Transmembrane helix</keyword>
<evidence type="ECO:0000256" key="7">
    <source>
        <dbReference type="SAM" id="Phobius"/>
    </source>
</evidence>
<evidence type="ECO:0000256" key="1">
    <source>
        <dbReference type="ARBA" id="ARBA00000085"/>
    </source>
</evidence>
<dbReference type="InterPro" id="IPR050428">
    <property type="entry name" value="TCS_sensor_his_kinase"/>
</dbReference>
<proteinExistence type="predicted"/>
<dbReference type="Gene3D" id="3.30.565.10">
    <property type="entry name" value="Histidine kinase-like ATPase, C-terminal domain"/>
    <property type="match status" value="1"/>
</dbReference>
<keyword evidence="4" id="KW-0808">Transferase</keyword>
<dbReference type="CDD" id="cd00075">
    <property type="entry name" value="HATPase"/>
    <property type="match status" value="1"/>
</dbReference>
<dbReference type="InterPro" id="IPR003594">
    <property type="entry name" value="HATPase_dom"/>
</dbReference>
<feature type="compositionally biased region" description="Low complexity" evidence="6">
    <location>
        <begin position="643"/>
        <end position="662"/>
    </location>
</feature>
<dbReference type="PANTHER" id="PTHR45436:SF5">
    <property type="entry name" value="SENSOR HISTIDINE KINASE TRCS"/>
    <property type="match status" value="1"/>
</dbReference>
<evidence type="ECO:0000256" key="3">
    <source>
        <dbReference type="ARBA" id="ARBA00022553"/>
    </source>
</evidence>
<evidence type="ECO:0000256" key="4">
    <source>
        <dbReference type="ARBA" id="ARBA00022679"/>
    </source>
</evidence>
<evidence type="ECO:0000313" key="9">
    <source>
        <dbReference type="EMBL" id="GAA2144609.1"/>
    </source>
</evidence>
<dbReference type="EMBL" id="BAAANT010000016">
    <property type="protein sequence ID" value="GAA2144609.1"/>
    <property type="molecule type" value="Genomic_DNA"/>
</dbReference>
<dbReference type="SUPFAM" id="SSF55874">
    <property type="entry name" value="ATPase domain of HSP90 chaperone/DNA topoisomerase II/histidine kinase"/>
    <property type="match status" value="1"/>
</dbReference>
<evidence type="ECO:0000256" key="5">
    <source>
        <dbReference type="ARBA" id="ARBA00022777"/>
    </source>
</evidence>
<comment type="caution">
    <text evidence="9">The sequence shown here is derived from an EMBL/GenBank/DDBJ whole genome shotgun (WGS) entry which is preliminary data.</text>
</comment>
<evidence type="ECO:0000313" key="10">
    <source>
        <dbReference type="Proteomes" id="UP001422759"/>
    </source>
</evidence>
<sequence>MTTGQTLSDFRRQAAQGLLAQKAGQPSNIVYYNLQEERRLSAQVLAGQAAGGQGGSGQSADAGALQRQRKLTDQAIQTFQDLSRVAAKYAPAEVRDAVAEAQHALTELPAERTLVDQGGSARQADVYTYYTDLIAVDLRLFTALSHVDDGEVTWVSRPLVDLFWTKEMISRTDALLARGWPSGRLGTQEIRQVQLSVSAQTFLIDTKIAPYLPPAEASAWRDLAATPAWKSKSVVEQSLLQPSAPDASGTVALGPYQDQWRQAVDQLNPLLVKVIEARTAGVVSTGKGKILSLLLRVVLTSVIGLLAVIAVILTTWRLTRSLRRRIVGLHDQAQELERTLPEVVERLAQGEQVDVEAEARAIDRGTHDGGEDELTRLGEALNLARTSALHAAVRQADQHRGFERLLQRIARRTQLLIGLQLKKLDELERRYEDPEVLDGLFDLDHLTARLRRYEENLVILAGGTPHRRWRKPVPLLDVLRAAQGEVQDYRRVVLDVEGSPWLSERVVGPVAHVLAELMENALSFSKPPTPVEVRAAQVGRGLAIEVEDRGLGMDEDQLRAANELMSSPPRMDVLARADDIRLGFYVIARLAAAHGLRIEFRPSAFGGTRAVLLVPDELVSSGESQERPARPVMVQPLPTAPAPVVAPATTPALGAGPGTALPSRSRGRALAGVTAQYAPQAVASQADVPTAAVESSAVELPDAEAPLPQRVRQAHLAAELRLPEGTAPTVPRPPRWDDNPLLRPAPRRAGAAIGAFQRRSRAAREETRETAWPPAEPTPPQQYLPEAYLPEQGLPGQHLPAPPVQGPFHDDEPWHQTPTPTTEDRS</sequence>
<evidence type="ECO:0000256" key="6">
    <source>
        <dbReference type="SAM" id="MobiDB-lite"/>
    </source>
</evidence>
<accession>A0ABP5LBG2</accession>
<feature type="domain" description="Histidine kinase/HSP90-like ATPase" evidence="8">
    <location>
        <begin position="505"/>
        <end position="618"/>
    </location>
</feature>
<keyword evidence="5" id="KW-0418">Kinase</keyword>
<dbReference type="InterPro" id="IPR013587">
    <property type="entry name" value="Nitrate/nitrite_sensing"/>
</dbReference>
<dbReference type="RefSeq" id="WP_344465416.1">
    <property type="nucleotide sequence ID" value="NZ_BAAANT010000016.1"/>
</dbReference>
<feature type="transmembrane region" description="Helical" evidence="7">
    <location>
        <begin position="293"/>
        <end position="316"/>
    </location>
</feature>
<organism evidence="9 10">
    <name type="scientific">Kitasatospora kazusensis</name>
    <dbReference type="NCBI Taxonomy" id="407974"/>
    <lineage>
        <taxon>Bacteria</taxon>
        <taxon>Bacillati</taxon>
        <taxon>Actinomycetota</taxon>
        <taxon>Actinomycetes</taxon>
        <taxon>Kitasatosporales</taxon>
        <taxon>Streptomycetaceae</taxon>
        <taxon>Kitasatospora</taxon>
    </lineage>
</organism>
<dbReference type="Pfam" id="PF08376">
    <property type="entry name" value="NIT"/>
    <property type="match status" value="1"/>
</dbReference>
<gene>
    <name evidence="9" type="ORF">GCM10009760_32320</name>
</gene>
<dbReference type="Pfam" id="PF02518">
    <property type="entry name" value="HATPase_c"/>
    <property type="match status" value="1"/>
</dbReference>
<name>A0ABP5LBG2_9ACTN</name>
<keyword evidence="10" id="KW-1185">Reference proteome</keyword>
<feature type="compositionally biased region" description="Low complexity" evidence="6">
    <location>
        <begin position="741"/>
        <end position="755"/>
    </location>
</feature>
<dbReference type="Proteomes" id="UP001422759">
    <property type="component" value="Unassembled WGS sequence"/>
</dbReference>